<dbReference type="CDD" id="cd07984">
    <property type="entry name" value="LPLAT_LABLAT-like"/>
    <property type="match status" value="1"/>
</dbReference>
<dbReference type="EMBL" id="AP014548">
    <property type="protein sequence ID" value="BAO56433.1"/>
    <property type="molecule type" value="Genomic_DNA"/>
</dbReference>
<evidence type="ECO:0000256" key="1">
    <source>
        <dbReference type="ARBA" id="ARBA00004533"/>
    </source>
</evidence>
<evidence type="ECO:0000313" key="9">
    <source>
        <dbReference type="Proteomes" id="UP000031760"/>
    </source>
</evidence>
<proteinExistence type="predicted"/>
<organism evidence="8 9">
    <name type="scientific">Nonlabens marinus S1-08</name>
    <dbReference type="NCBI Taxonomy" id="1454201"/>
    <lineage>
        <taxon>Bacteria</taxon>
        <taxon>Pseudomonadati</taxon>
        <taxon>Bacteroidota</taxon>
        <taxon>Flavobacteriia</taxon>
        <taxon>Flavobacteriales</taxon>
        <taxon>Flavobacteriaceae</taxon>
        <taxon>Nonlabens</taxon>
    </lineage>
</organism>
<keyword evidence="3" id="KW-0997">Cell inner membrane</keyword>
<sequence>MQAVAFYLAYPIIWLIARLPFPAIYFISDGVYILVYHVLRYRREVIFKNIKTAFPELSEKEVIQLSKQSTRHFCDIFVEMVKSTGISSQELHDRFVCDNLEEINAFAKAEQPIVILIGHQASYEWTMSLDDFIGFTTYAVYKPIKNAYFDNYIRKVRSKFGSILIPMKKAYHIMQERQKSKSDVGLYALVADQSPKAASAQFFTTFFDQITPVFMGGERISKEYGMPVFFLQVEKVKRGYYKAHFEKVTDDASQEPKWMVTDTFFQLLEKQIRKQPQYYLWTHKRWKVKPEDARRAVELSPRVPQ</sequence>
<gene>
    <name evidence="8" type="ORF">NMS_2424</name>
</gene>
<comment type="subcellular location">
    <subcellularLocation>
        <location evidence="1">Cell inner membrane</location>
    </subcellularLocation>
</comment>
<accession>W8VWL0</accession>
<dbReference type="AlphaFoldDB" id="W8VWL0"/>
<dbReference type="GO" id="GO:0016746">
    <property type="term" value="F:acyltransferase activity"/>
    <property type="evidence" value="ECO:0007669"/>
    <property type="project" value="UniProtKB-KW"/>
</dbReference>
<name>W8VWL0_9FLAO</name>
<evidence type="ECO:0000256" key="4">
    <source>
        <dbReference type="ARBA" id="ARBA00022679"/>
    </source>
</evidence>
<dbReference type="PIRSF" id="PIRSF026649">
    <property type="entry name" value="MsbB"/>
    <property type="match status" value="1"/>
</dbReference>
<keyword evidence="9" id="KW-1185">Reference proteome</keyword>
<evidence type="ECO:0000256" key="7">
    <source>
        <dbReference type="SAM" id="Phobius"/>
    </source>
</evidence>
<protein>
    <submittedName>
        <fullName evidence="8">Lipid A biosynthesis lauroyl acyltransferase</fullName>
    </submittedName>
</protein>
<feature type="transmembrane region" description="Helical" evidence="7">
    <location>
        <begin position="12"/>
        <end position="39"/>
    </location>
</feature>
<dbReference type="PANTHER" id="PTHR30606:SF10">
    <property type="entry name" value="PHOSPHATIDYLINOSITOL MANNOSIDE ACYLTRANSFERASE"/>
    <property type="match status" value="1"/>
</dbReference>
<keyword evidence="4 8" id="KW-0808">Transferase</keyword>
<dbReference type="GO" id="GO:0005886">
    <property type="term" value="C:plasma membrane"/>
    <property type="evidence" value="ECO:0007669"/>
    <property type="project" value="UniProtKB-SubCell"/>
</dbReference>
<keyword evidence="5 7" id="KW-0472">Membrane</keyword>
<dbReference type="GO" id="GO:0009247">
    <property type="term" value="P:glycolipid biosynthetic process"/>
    <property type="evidence" value="ECO:0007669"/>
    <property type="project" value="UniProtKB-ARBA"/>
</dbReference>
<keyword evidence="7" id="KW-0812">Transmembrane</keyword>
<dbReference type="PANTHER" id="PTHR30606">
    <property type="entry name" value="LIPID A BIOSYNTHESIS LAUROYL ACYLTRANSFERASE"/>
    <property type="match status" value="1"/>
</dbReference>
<dbReference type="HOGENOM" id="CLU_049421_4_1_10"/>
<evidence type="ECO:0000256" key="5">
    <source>
        <dbReference type="ARBA" id="ARBA00023136"/>
    </source>
</evidence>
<evidence type="ECO:0000256" key="2">
    <source>
        <dbReference type="ARBA" id="ARBA00022475"/>
    </source>
</evidence>
<dbReference type="InterPro" id="IPR004960">
    <property type="entry name" value="LipA_acyltrans"/>
</dbReference>
<evidence type="ECO:0000256" key="3">
    <source>
        <dbReference type="ARBA" id="ARBA00022519"/>
    </source>
</evidence>
<evidence type="ECO:0000256" key="6">
    <source>
        <dbReference type="ARBA" id="ARBA00023315"/>
    </source>
</evidence>
<keyword evidence="2" id="KW-1003">Cell membrane</keyword>
<evidence type="ECO:0000313" key="8">
    <source>
        <dbReference type="EMBL" id="BAO56433.1"/>
    </source>
</evidence>
<dbReference type="KEGG" id="nmf:NMS_2424"/>
<keyword evidence="7" id="KW-1133">Transmembrane helix</keyword>
<dbReference type="Pfam" id="PF03279">
    <property type="entry name" value="Lip_A_acyltrans"/>
    <property type="match status" value="1"/>
</dbReference>
<keyword evidence="6 8" id="KW-0012">Acyltransferase</keyword>
<reference evidence="8 9" key="1">
    <citation type="journal article" date="2014" name="Proc. Natl. Acad. Sci. U.S.A.">
        <title>Functional characterization of flavobacteria rhodopsins reveals a unique class of light-driven chloride pump in bacteria.</title>
        <authorList>
            <person name="Yoshizawa S."/>
            <person name="Kumagai Y."/>
            <person name="Kim H."/>
            <person name="Ogura Y."/>
            <person name="Hayashi T."/>
            <person name="Iwasaki W."/>
            <person name="DeLong E.F."/>
            <person name="Kogure K."/>
        </authorList>
    </citation>
    <scope>NUCLEOTIDE SEQUENCE [LARGE SCALE GENOMIC DNA]</scope>
    <source>
        <strain evidence="8 9">S1-08</strain>
    </source>
</reference>
<dbReference type="STRING" id="1454201.NMS_2424"/>
<dbReference type="Proteomes" id="UP000031760">
    <property type="component" value="Chromosome"/>
</dbReference>